<feature type="compositionally biased region" description="Pro residues" evidence="2">
    <location>
        <begin position="227"/>
        <end position="255"/>
    </location>
</feature>
<dbReference type="InterPro" id="IPR002048">
    <property type="entry name" value="EF_hand_dom"/>
</dbReference>
<evidence type="ECO:0008006" key="6">
    <source>
        <dbReference type="Google" id="ProtNLM"/>
    </source>
</evidence>
<evidence type="ECO:0000259" key="3">
    <source>
        <dbReference type="PROSITE" id="PS50031"/>
    </source>
</evidence>
<dbReference type="AlphaFoldDB" id="A0AAW2I8F0"/>
<gene>
    <name evidence="5" type="ORF">PYX00_000305</name>
</gene>
<dbReference type="CDD" id="cd00052">
    <property type="entry name" value="EH"/>
    <property type="match status" value="3"/>
</dbReference>
<feature type="compositionally biased region" description="Pro residues" evidence="2">
    <location>
        <begin position="715"/>
        <end position="747"/>
    </location>
</feature>
<feature type="compositionally biased region" description="Low complexity" evidence="2">
    <location>
        <begin position="765"/>
        <end position="779"/>
    </location>
</feature>
<feature type="domain" description="EH" evidence="3">
    <location>
        <begin position="300"/>
        <end position="389"/>
    </location>
</feature>
<dbReference type="EMBL" id="JARGDH010000001">
    <property type="protein sequence ID" value="KAL0278489.1"/>
    <property type="molecule type" value="Genomic_DNA"/>
</dbReference>
<protein>
    <recommendedName>
        <fullName evidence="6">Epidermal growth factor receptor substrate 15-like 1</fullName>
    </recommendedName>
</protein>
<dbReference type="InterPro" id="IPR000261">
    <property type="entry name" value="EH_dom"/>
</dbReference>
<dbReference type="GO" id="GO:0016197">
    <property type="term" value="P:endosomal transport"/>
    <property type="evidence" value="ECO:0007669"/>
    <property type="project" value="TreeGrafter"/>
</dbReference>
<keyword evidence="1" id="KW-0106">Calcium</keyword>
<dbReference type="PANTHER" id="PTHR11216:SF174">
    <property type="entry name" value="GH06923P"/>
    <property type="match status" value="1"/>
</dbReference>
<feature type="compositionally biased region" description="Pro residues" evidence="2">
    <location>
        <begin position="754"/>
        <end position="764"/>
    </location>
</feature>
<dbReference type="PROSITE" id="PS50031">
    <property type="entry name" value="EH"/>
    <property type="match status" value="3"/>
</dbReference>
<feature type="region of interest" description="Disordered" evidence="2">
    <location>
        <begin position="484"/>
        <end position="507"/>
    </location>
</feature>
<dbReference type="InterPro" id="IPR011992">
    <property type="entry name" value="EF-hand-dom_pair"/>
</dbReference>
<feature type="region of interest" description="Disordered" evidence="2">
    <location>
        <begin position="202"/>
        <end position="255"/>
    </location>
</feature>
<evidence type="ECO:0000256" key="2">
    <source>
        <dbReference type="SAM" id="MobiDB-lite"/>
    </source>
</evidence>
<dbReference type="PROSITE" id="PS50222">
    <property type="entry name" value="EF_HAND_2"/>
    <property type="match status" value="2"/>
</dbReference>
<dbReference type="InterPro" id="IPR018247">
    <property type="entry name" value="EF_Hand_1_Ca_BS"/>
</dbReference>
<dbReference type="SMART" id="SM00054">
    <property type="entry name" value="EFh"/>
    <property type="match status" value="3"/>
</dbReference>
<dbReference type="FunFam" id="1.10.238.10:FF:000271">
    <property type="entry name" value="Epidermal growth factor receptor substrate 15 homolog"/>
    <property type="match status" value="1"/>
</dbReference>
<dbReference type="GO" id="GO:0006897">
    <property type="term" value="P:endocytosis"/>
    <property type="evidence" value="ECO:0007669"/>
    <property type="project" value="TreeGrafter"/>
</dbReference>
<dbReference type="GO" id="GO:0005737">
    <property type="term" value="C:cytoplasm"/>
    <property type="evidence" value="ECO:0007669"/>
    <property type="project" value="TreeGrafter"/>
</dbReference>
<dbReference type="GO" id="GO:0005509">
    <property type="term" value="F:calcium ion binding"/>
    <property type="evidence" value="ECO:0007669"/>
    <property type="project" value="InterPro"/>
</dbReference>
<dbReference type="SUPFAM" id="SSF47473">
    <property type="entry name" value="EF-hand"/>
    <property type="match status" value="3"/>
</dbReference>
<sequence>MASLPSPTQVAGSHYQIYEAYYQQVDPNNQGTIGALEAARFLKKSKLSDIVLGKIWDLSDPAGKGCLNKQGFFVALKLCALAQAGRGISMDNITADVPHPKMGDMPKIPPNKVMNSGIDWSIKPSEKTKYDQLFDSLQPTNGVISGNRVRGVLVESKLPLEMLGKIWDLADLDKDGSLDRHEFMIAMHLVYKALEKHTIPSTLPPELMPPGKRKDSTVSQPNLIMTPPKPPVPPQPCAPPLPNVPPQPSRPPLPPQPLIQPSMASPILSQPLIITQQPSGISQSPVPLVTTTSWVVSAEDKAKADALFRQTDADKDGYVSGLEIKDVFLQSGVPQPVLARIWTLCDMKQTGKLNNEQFALAMWLINQKVKGIDPPKALTPEMVPPCLRSKQEGQVEAMPVVPTYSNPELEMIAADIRELTKEKNTLETDIAQKEADIKIKGGEVKSLQSELDTLAATLKQLENQKGEAQKRLNDLKTQVDKLRHQAEEQEESLRTQENELSSKKQELEGLKQEEARLEKLQNDNKKLLENMAKKLQDSQLQISQVKAKITQLEEMQRQMNEAIAICESATATNDPSLVPDSSLSIGTDFRDPEITKLTVISEEKDNTFSNMNGTTGFDDSAFPNDAFSSKNGTDGFGDQDPFGSAFAPSDKPASDGFADPFSAFGAPATNVTKVDPFDPFGDNSGRAGAKTPVDMSDKDPFGCDPFANLHAPERPTNPPARPESPSPALPPKKSKQPPPRPAPPRPLQPNRAAPVPPTPSPDPTTVPSDPFGGSGGFANFANFDSKVSSYLHTALPTLYTS</sequence>
<dbReference type="GO" id="GO:0005886">
    <property type="term" value="C:plasma membrane"/>
    <property type="evidence" value="ECO:0007669"/>
    <property type="project" value="TreeGrafter"/>
</dbReference>
<evidence type="ECO:0000256" key="1">
    <source>
        <dbReference type="ARBA" id="ARBA00022837"/>
    </source>
</evidence>
<dbReference type="Gene3D" id="1.10.287.1490">
    <property type="match status" value="1"/>
</dbReference>
<dbReference type="Gene3D" id="1.10.238.10">
    <property type="entry name" value="EF-hand"/>
    <property type="match status" value="3"/>
</dbReference>
<dbReference type="PROSITE" id="PS00018">
    <property type="entry name" value="EF_HAND_1"/>
    <property type="match status" value="2"/>
</dbReference>
<evidence type="ECO:0000259" key="4">
    <source>
        <dbReference type="PROSITE" id="PS50222"/>
    </source>
</evidence>
<evidence type="ECO:0000313" key="5">
    <source>
        <dbReference type="EMBL" id="KAL0278489.1"/>
    </source>
</evidence>
<feature type="region of interest" description="Disordered" evidence="2">
    <location>
        <begin position="616"/>
        <end position="779"/>
    </location>
</feature>
<feature type="domain" description="EF-hand" evidence="4">
    <location>
        <begin position="158"/>
        <end position="193"/>
    </location>
</feature>
<feature type="domain" description="EF-hand" evidence="4">
    <location>
        <begin position="299"/>
        <end position="334"/>
    </location>
</feature>
<feature type="domain" description="EH" evidence="3">
    <location>
        <begin position="126"/>
        <end position="214"/>
    </location>
</feature>
<name>A0AAW2I8F0_9NEOP</name>
<accession>A0AAW2I8F0</accession>
<dbReference type="Pfam" id="PF12763">
    <property type="entry name" value="EH"/>
    <property type="match status" value="3"/>
</dbReference>
<proteinExistence type="predicted"/>
<dbReference type="SMART" id="SM00027">
    <property type="entry name" value="EH"/>
    <property type="match status" value="3"/>
</dbReference>
<organism evidence="5">
    <name type="scientific">Menopon gallinae</name>
    <name type="common">poultry shaft louse</name>
    <dbReference type="NCBI Taxonomy" id="328185"/>
    <lineage>
        <taxon>Eukaryota</taxon>
        <taxon>Metazoa</taxon>
        <taxon>Ecdysozoa</taxon>
        <taxon>Arthropoda</taxon>
        <taxon>Hexapoda</taxon>
        <taxon>Insecta</taxon>
        <taxon>Pterygota</taxon>
        <taxon>Neoptera</taxon>
        <taxon>Paraneoptera</taxon>
        <taxon>Psocodea</taxon>
        <taxon>Troctomorpha</taxon>
        <taxon>Phthiraptera</taxon>
        <taxon>Amblycera</taxon>
        <taxon>Menoponidae</taxon>
        <taxon>Menopon</taxon>
    </lineage>
</organism>
<feature type="domain" description="EH" evidence="3">
    <location>
        <begin position="14"/>
        <end position="98"/>
    </location>
</feature>
<dbReference type="PANTHER" id="PTHR11216">
    <property type="entry name" value="EH DOMAIN"/>
    <property type="match status" value="1"/>
</dbReference>
<reference evidence="5" key="1">
    <citation type="journal article" date="2024" name="Gigascience">
        <title>Chromosome-level genome of the poultry shaft louse Menopon gallinae provides insight into the host-switching and adaptive evolution of parasitic lice.</title>
        <authorList>
            <person name="Xu Y."/>
            <person name="Ma L."/>
            <person name="Liu S."/>
            <person name="Liang Y."/>
            <person name="Liu Q."/>
            <person name="He Z."/>
            <person name="Tian L."/>
            <person name="Duan Y."/>
            <person name="Cai W."/>
            <person name="Li H."/>
            <person name="Song F."/>
        </authorList>
    </citation>
    <scope>NUCLEOTIDE SEQUENCE</scope>
    <source>
        <strain evidence="5">Cailab_2023a</strain>
    </source>
</reference>
<dbReference type="SUPFAM" id="SSF57997">
    <property type="entry name" value="Tropomyosin"/>
    <property type="match status" value="1"/>
</dbReference>
<comment type="caution">
    <text evidence="5">The sequence shown here is derived from an EMBL/GenBank/DDBJ whole genome shotgun (WGS) entry which is preliminary data.</text>
</comment>